<evidence type="ECO:0008006" key="5">
    <source>
        <dbReference type="Google" id="ProtNLM"/>
    </source>
</evidence>
<protein>
    <recommendedName>
        <fullName evidence="5">Transmembrane protein</fullName>
    </recommendedName>
</protein>
<evidence type="ECO:0000313" key="3">
    <source>
        <dbReference type="EMBL" id="ACD61544.1"/>
    </source>
</evidence>
<dbReference type="HOGENOM" id="CLU_1905952_0_0_6"/>
<organism evidence="3 4">
    <name type="scientific">Xanthomonas oryzae pv. oryzae (strain PXO99A)</name>
    <dbReference type="NCBI Taxonomy" id="360094"/>
    <lineage>
        <taxon>Bacteria</taxon>
        <taxon>Pseudomonadati</taxon>
        <taxon>Pseudomonadota</taxon>
        <taxon>Gammaproteobacteria</taxon>
        <taxon>Lysobacterales</taxon>
        <taxon>Lysobacteraceae</taxon>
        <taxon>Xanthomonas</taxon>
    </lineage>
</organism>
<dbReference type="KEGG" id="xop:PXO_03271"/>
<dbReference type="EMBL" id="CP000967">
    <property type="protein sequence ID" value="ACD61544.1"/>
    <property type="molecule type" value="Genomic_DNA"/>
</dbReference>
<keyword evidence="2" id="KW-0812">Transmembrane</keyword>
<dbReference type="PATRIC" id="fig|291331.8.peg.5032"/>
<feature type="compositionally biased region" description="Low complexity" evidence="1">
    <location>
        <begin position="121"/>
        <end position="135"/>
    </location>
</feature>
<keyword evidence="2" id="KW-0472">Membrane</keyword>
<evidence type="ECO:0000313" key="4">
    <source>
        <dbReference type="Proteomes" id="UP000001740"/>
    </source>
</evidence>
<evidence type="ECO:0000256" key="1">
    <source>
        <dbReference type="SAM" id="MobiDB-lite"/>
    </source>
</evidence>
<dbReference type="eggNOG" id="ENOG50315PW">
    <property type="taxonomic scope" value="Bacteria"/>
</dbReference>
<proteinExistence type="predicted"/>
<dbReference type="Proteomes" id="UP000001740">
    <property type="component" value="Chromosome"/>
</dbReference>
<dbReference type="AlphaFoldDB" id="A0A0K0GRE1"/>
<accession>A0A0K0GRE1</accession>
<evidence type="ECO:0000256" key="2">
    <source>
        <dbReference type="SAM" id="Phobius"/>
    </source>
</evidence>
<gene>
    <name evidence="3" type="ordered locus">PXO_03271</name>
</gene>
<feature type="region of interest" description="Disordered" evidence="1">
    <location>
        <begin position="118"/>
        <end position="146"/>
    </location>
</feature>
<sequence>MSKLTVITERALERALELAGTAGDQLRHAASNAGDQARHAGSSLRHFGPSASEWLKTGVALGAVRKGGKAASKLVKRNPAVTVAAAVAGLGLIGYAVYRKRQRDQQVLGGNVHRLDREHASNANARRAAYQRRGAVTPSDASDGIE</sequence>
<keyword evidence="2" id="KW-1133">Transmembrane helix</keyword>
<dbReference type="RefSeq" id="WP_011260804.1">
    <property type="nucleotide sequence ID" value="NC_010717.2"/>
</dbReference>
<feature type="transmembrane region" description="Helical" evidence="2">
    <location>
        <begin position="80"/>
        <end position="98"/>
    </location>
</feature>
<reference evidence="3 4" key="1">
    <citation type="journal article" date="2008" name="BMC Genomics">
        <title>Genome sequence and rapid evolution of the rice pathogen Xanthomonas oryzae pv. oryzae PXO99A.</title>
        <authorList>
            <person name="Salzberg S.L."/>
            <person name="Sommer D.D."/>
            <person name="Schatz M.C."/>
            <person name="Phillippy A.M."/>
            <person name="Rabinowicz P.D."/>
            <person name="Tsuge S."/>
            <person name="Furutani A."/>
            <person name="Ochiai H."/>
            <person name="Delcher A.L."/>
            <person name="Kelley D."/>
            <person name="Madupu R."/>
            <person name="Puiu D."/>
            <person name="Radune D."/>
            <person name="Shumway M."/>
            <person name="Trapnell C."/>
            <person name="Aparna G."/>
            <person name="Jha G."/>
            <person name="Pandey A."/>
            <person name="Patil P.B."/>
            <person name="Ishihara H."/>
            <person name="Meyer D.F."/>
            <person name="Szurek B."/>
            <person name="Verdier V."/>
            <person name="Koebnik R."/>
            <person name="Dow J.M."/>
            <person name="Ryan R.P."/>
            <person name="Hirata H."/>
            <person name="Tsuyumu S."/>
            <person name="Won Lee S."/>
            <person name="Seo Y.S."/>
            <person name="Sriariyanum M."/>
            <person name="Ronald P.C."/>
            <person name="Sonti R.V."/>
            <person name="Van Sluys M.A."/>
            <person name="Leach J.E."/>
            <person name="White F.F."/>
            <person name="Bogdanove A.J."/>
        </authorList>
    </citation>
    <scope>NUCLEOTIDE SEQUENCE [LARGE SCALE GENOMIC DNA]</scope>
    <source>
        <strain evidence="3 4">PXO99A</strain>
    </source>
</reference>
<name>A0A0K0GRE1_XANOP</name>